<dbReference type="RefSeq" id="WP_003257675.1">
    <property type="nucleotide sequence ID" value="NZ_CP007620.1"/>
</dbReference>
<reference evidence="1 2" key="1">
    <citation type="submission" date="2018-10" db="EMBL/GenBank/DDBJ databases">
        <title>An outbreak of IMP-63 producing strain in France.</title>
        <authorList>
            <person name="Bour M."/>
            <person name="Liapis E."/>
            <person name="Plesiat P."/>
        </authorList>
    </citation>
    <scope>NUCLEOTIDE SEQUENCE [LARGE SCALE GENOMIC DNA]</scope>
    <source>
        <strain evidence="1 2">12917</strain>
    </source>
</reference>
<organism evidence="1 2">
    <name type="scientific">Pseudomonas putida</name>
    <name type="common">Arthrobacter siderocapsulatus</name>
    <dbReference type="NCBI Taxonomy" id="303"/>
    <lineage>
        <taxon>Bacteria</taxon>
        <taxon>Pseudomonadati</taxon>
        <taxon>Pseudomonadota</taxon>
        <taxon>Gammaproteobacteria</taxon>
        <taxon>Pseudomonadales</taxon>
        <taxon>Pseudomonadaceae</taxon>
        <taxon>Pseudomonas</taxon>
    </lineage>
</organism>
<dbReference type="AlphaFoldDB" id="A0A059URY0"/>
<proteinExistence type="predicted"/>
<dbReference type="EMBL" id="RJAI01000026">
    <property type="protein sequence ID" value="RNF89607.1"/>
    <property type="molecule type" value="Genomic_DNA"/>
</dbReference>
<gene>
    <name evidence="1" type="ORF">EFK07_11555</name>
</gene>
<accession>A0A059URY0</accession>
<dbReference type="KEGG" id="ppud:DW66_2509"/>
<name>A0A059URY0_PSEPU</name>
<dbReference type="OrthoDB" id="7030047at2"/>
<evidence type="ECO:0000313" key="2">
    <source>
        <dbReference type="Proteomes" id="UP000278162"/>
    </source>
</evidence>
<dbReference type="Proteomes" id="UP000278162">
    <property type="component" value="Unassembled WGS sequence"/>
</dbReference>
<sequence>MNCGPFWVIVFFVLINNGCSLLGFGEGSVGGVARSIESRTEITIATTLQRAQKTNAGGLPPDDGQLLPAIFLLVRA</sequence>
<comment type="caution">
    <text evidence="1">The sequence shown here is derived from an EMBL/GenBank/DDBJ whole genome shotgun (WGS) entry which is preliminary data.</text>
</comment>
<evidence type="ECO:0000313" key="1">
    <source>
        <dbReference type="EMBL" id="RNF89607.1"/>
    </source>
</evidence>
<dbReference type="GeneID" id="97167783"/>
<protein>
    <submittedName>
        <fullName evidence="1">Uncharacterized protein</fullName>
    </submittedName>
</protein>